<dbReference type="Gene3D" id="3.40.50.1820">
    <property type="entry name" value="alpha/beta hydrolase"/>
    <property type="match status" value="1"/>
</dbReference>
<keyword evidence="3" id="KW-1185">Reference proteome</keyword>
<evidence type="ECO:0000259" key="1">
    <source>
        <dbReference type="Pfam" id="PF01738"/>
    </source>
</evidence>
<evidence type="ECO:0000313" key="3">
    <source>
        <dbReference type="Proteomes" id="UP000431269"/>
    </source>
</evidence>
<dbReference type="AlphaFoldDB" id="A0A6I6MLJ9"/>
<dbReference type="InterPro" id="IPR029058">
    <property type="entry name" value="AB_hydrolase_fold"/>
</dbReference>
<organism evidence="2 3">
    <name type="scientific">Terricaulis silvestris</name>
    <dbReference type="NCBI Taxonomy" id="2686094"/>
    <lineage>
        <taxon>Bacteria</taxon>
        <taxon>Pseudomonadati</taxon>
        <taxon>Pseudomonadota</taxon>
        <taxon>Alphaproteobacteria</taxon>
        <taxon>Caulobacterales</taxon>
        <taxon>Caulobacteraceae</taxon>
        <taxon>Terricaulis</taxon>
    </lineage>
</organism>
<feature type="domain" description="Dienelactone hydrolase" evidence="1">
    <location>
        <begin position="17"/>
        <end position="217"/>
    </location>
</feature>
<dbReference type="RefSeq" id="WP_158765118.1">
    <property type="nucleotide sequence ID" value="NZ_CP047045.1"/>
</dbReference>
<dbReference type="KEGG" id="tsv:DSM104635_00974"/>
<dbReference type="SUPFAM" id="SSF53474">
    <property type="entry name" value="alpha/beta-Hydrolases"/>
    <property type="match status" value="1"/>
</dbReference>
<gene>
    <name evidence="2" type="primary">clcD_1</name>
    <name evidence="2" type="ORF">DSM104635_00974</name>
</gene>
<dbReference type="PANTHER" id="PTHR46623:SF6">
    <property type="entry name" value="ALPHA_BETA-HYDROLASES SUPERFAMILY PROTEIN"/>
    <property type="match status" value="1"/>
</dbReference>
<dbReference type="InterPro" id="IPR002925">
    <property type="entry name" value="Dienelactn_hydro"/>
</dbReference>
<reference evidence="3" key="1">
    <citation type="submission" date="2019-12" db="EMBL/GenBank/DDBJ databases">
        <title>Complete genome of Terracaulis silvestris 0127_4.</title>
        <authorList>
            <person name="Vieira S."/>
            <person name="Riedel T."/>
            <person name="Sproer C."/>
            <person name="Pascual J."/>
            <person name="Boedeker C."/>
            <person name="Overmann J."/>
        </authorList>
    </citation>
    <scope>NUCLEOTIDE SEQUENCE [LARGE SCALE GENOMIC DNA]</scope>
    <source>
        <strain evidence="3">0127_4</strain>
    </source>
</reference>
<name>A0A6I6MLJ9_9CAUL</name>
<proteinExistence type="predicted"/>
<sequence length="219" mass="23646">MQKTMLTSAIDGAKIIALSAAPEDAPRGGVVVIQEIFGLTDHIAEMCQVFADAGYAAIAPGLFDRVEKDFHAAHDPDGIKKGIGAVMASPWPQVVSDIQAAIDALPQPVYVTGFCYGGAATWMATAQCTGLKAASCFYGRLIADLTDNKPRVPVMLHYGARDTSIPPEYIERVRLAAPDSPLYLYDAGHGFCRAGSHDYDAASRELAVKRTLDWFARWR</sequence>
<dbReference type="Pfam" id="PF01738">
    <property type="entry name" value="DLH"/>
    <property type="match status" value="1"/>
</dbReference>
<dbReference type="InterPro" id="IPR051049">
    <property type="entry name" value="Dienelactone_hydrolase-like"/>
</dbReference>
<dbReference type="Proteomes" id="UP000431269">
    <property type="component" value="Chromosome"/>
</dbReference>
<keyword evidence="2" id="KW-0378">Hydrolase</keyword>
<evidence type="ECO:0000313" key="2">
    <source>
        <dbReference type="EMBL" id="QGZ94158.1"/>
    </source>
</evidence>
<protein>
    <submittedName>
        <fullName evidence="2">Carboxymethylenebutenolidase</fullName>
        <ecNumber evidence="2">3.1.1.45</ecNumber>
    </submittedName>
</protein>
<dbReference type="GO" id="GO:0008806">
    <property type="term" value="F:carboxymethylenebutenolidase activity"/>
    <property type="evidence" value="ECO:0007669"/>
    <property type="project" value="UniProtKB-EC"/>
</dbReference>
<dbReference type="PANTHER" id="PTHR46623">
    <property type="entry name" value="CARBOXYMETHYLENEBUTENOLIDASE-RELATED"/>
    <property type="match status" value="1"/>
</dbReference>
<accession>A0A6I6MLJ9</accession>
<dbReference type="EMBL" id="CP047045">
    <property type="protein sequence ID" value="QGZ94158.1"/>
    <property type="molecule type" value="Genomic_DNA"/>
</dbReference>
<dbReference type="EC" id="3.1.1.45" evidence="2"/>